<accession>A0A0C2X5F2</accession>
<dbReference type="Proteomes" id="UP000054549">
    <property type="component" value="Unassembled WGS sequence"/>
</dbReference>
<organism evidence="2 3">
    <name type="scientific">Amanita muscaria (strain Koide BX008)</name>
    <dbReference type="NCBI Taxonomy" id="946122"/>
    <lineage>
        <taxon>Eukaryota</taxon>
        <taxon>Fungi</taxon>
        <taxon>Dikarya</taxon>
        <taxon>Basidiomycota</taxon>
        <taxon>Agaricomycotina</taxon>
        <taxon>Agaricomycetes</taxon>
        <taxon>Agaricomycetidae</taxon>
        <taxon>Agaricales</taxon>
        <taxon>Pluteineae</taxon>
        <taxon>Amanitaceae</taxon>
        <taxon>Amanita</taxon>
    </lineage>
</organism>
<feature type="non-terminal residue" evidence="2">
    <location>
        <position position="76"/>
    </location>
</feature>
<reference evidence="2 3" key="1">
    <citation type="submission" date="2014-04" db="EMBL/GenBank/DDBJ databases">
        <title>Evolutionary Origins and Diversification of the Mycorrhizal Mutualists.</title>
        <authorList>
            <consortium name="DOE Joint Genome Institute"/>
            <consortium name="Mycorrhizal Genomics Consortium"/>
            <person name="Kohler A."/>
            <person name="Kuo A."/>
            <person name="Nagy L.G."/>
            <person name="Floudas D."/>
            <person name="Copeland A."/>
            <person name="Barry K.W."/>
            <person name="Cichocki N."/>
            <person name="Veneault-Fourrey C."/>
            <person name="LaButti K."/>
            <person name="Lindquist E.A."/>
            <person name="Lipzen A."/>
            <person name="Lundell T."/>
            <person name="Morin E."/>
            <person name="Murat C."/>
            <person name="Riley R."/>
            <person name="Ohm R."/>
            <person name="Sun H."/>
            <person name="Tunlid A."/>
            <person name="Henrissat B."/>
            <person name="Grigoriev I.V."/>
            <person name="Hibbett D.S."/>
            <person name="Martin F."/>
        </authorList>
    </citation>
    <scope>NUCLEOTIDE SEQUENCE [LARGE SCALE GENOMIC DNA]</scope>
    <source>
        <strain evidence="2 3">Koide BX008</strain>
    </source>
</reference>
<evidence type="ECO:0000313" key="3">
    <source>
        <dbReference type="Proteomes" id="UP000054549"/>
    </source>
</evidence>
<dbReference type="AlphaFoldDB" id="A0A0C2X5F2"/>
<evidence type="ECO:0000256" key="1">
    <source>
        <dbReference type="SAM" id="MobiDB-lite"/>
    </source>
</evidence>
<sequence length="76" mass="8096">MVKAVTSALSVSGYSSSAPCVTSVGHVVLAIRPRRAFHEQAGAGNTDRRKIQTTTIASDQNGQPPYLDSAIYMVFL</sequence>
<gene>
    <name evidence="2" type="ORF">M378DRAFT_163930</name>
</gene>
<protein>
    <submittedName>
        <fullName evidence="2">Uncharacterized protein</fullName>
    </submittedName>
</protein>
<feature type="region of interest" description="Disordered" evidence="1">
    <location>
        <begin position="39"/>
        <end position="62"/>
    </location>
</feature>
<dbReference type="HOGENOM" id="CLU_2661109_0_0_1"/>
<name>A0A0C2X5F2_AMAMK</name>
<dbReference type="EMBL" id="KN818254">
    <property type="protein sequence ID" value="KIL63958.1"/>
    <property type="molecule type" value="Genomic_DNA"/>
</dbReference>
<evidence type="ECO:0000313" key="2">
    <source>
        <dbReference type="EMBL" id="KIL63958.1"/>
    </source>
</evidence>
<proteinExistence type="predicted"/>
<keyword evidence="3" id="KW-1185">Reference proteome</keyword>
<dbReference type="InParanoid" id="A0A0C2X5F2"/>
<feature type="compositionally biased region" description="Polar residues" evidence="1">
    <location>
        <begin position="52"/>
        <end position="62"/>
    </location>
</feature>